<protein>
    <submittedName>
        <fullName evidence="1">Uncharacterized protein</fullName>
    </submittedName>
</protein>
<sequence>MMPSVLQTWVNDLTMMQQTVLLTAVRGPDGVPKYGPTKMLLRWYRRCILLSAMDQAVLETPYEHGGGSFTGPSFAALYGSDWHEPMEEIVGAYLRELDAIPHHFQLHLLHAVEIVGYKHPDPDTRHFWAITYKRLVHDMHLWPETEEQLDRRLGDNREQWLERNDVATVD</sequence>
<proteinExistence type="predicted"/>
<gene>
    <name evidence="1" type="ORF">SPHINGO391_470079</name>
</gene>
<organism evidence="1 2">
    <name type="scientific">Sphingomonas aurantiaca</name>
    <dbReference type="NCBI Taxonomy" id="185949"/>
    <lineage>
        <taxon>Bacteria</taxon>
        <taxon>Pseudomonadati</taxon>
        <taxon>Pseudomonadota</taxon>
        <taxon>Alphaproteobacteria</taxon>
        <taxon>Sphingomonadales</taxon>
        <taxon>Sphingomonadaceae</taxon>
        <taxon>Sphingomonas</taxon>
    </lineage>
</organism>
<dbReference type="EMBL" id="CABVLI010000042">
    <property type="protein sequence ID" value="VVT20524.1"/>
    <property type="molecule type" value="Genomic_DNA"/>
</dbReference>
<reference evidence="1 2" key="1">
    <citation type="submission" date="2019-09" db="EMBL/GenBank/DDBJ databases">
        <authorList>
            <person name="Dittami M. S."/>
        </authorList>
    </citation>
    <scope>NUCLEOTIDE SEQUENCE [LARGE SCALE GENOMIC DNA]</scope>
    <source>
        <strain evidence="1">SPHINGO391</strain>
    </source>
</reference>
<evidence type="ECO:0000313" key="1">
    <source>
        <dbReference type="EMBL" id="VVT20524.1"/>
    </source>
</evidence>
<dbReference type="AlphaFoldDB" id="A0A5E7ZNT7"/>
<accession>A0A5E7ZNT7</accession>
<dbReference type="Proteomes" id="UP000326857">
    <property type="component" value="Unassembled WGS sequence"/>
</dbReference>
<name>A0A5E7ZNT7_9SPHN</name>
<evidence type="ECO:0000313" key="2">
    <source>
        <dbReference type="Proteomes" id="UP000326857"/>
    </source>
</evidence>